<organism evidence="2 3">
    <name type="scientific">Candidatus Curtissbacteria bacterium RIFCSPLOWO2_01_FULL_42_26</name>
    <dbReference type="NCBI Taxonomy" id="1797729"/>
    <lineage>
        <taxon>Bacteria</taxon>
        <taxon>Candidatus Curtissiibacteriota</taxon>
    </lineage>
</organism>
<keyword evidence="1" id="KW-1133">Transmembrane helix</keyword>
<protein>
    <submittedName>
        <fullName evidence="2">Uncharacterized protein</fullName>
    </submittedName>
</protein>
<evidence type="ECO:0000313" key="3">
    <source>
        <dbReference type="Proteomes" id="UP000179227"/>
    </source>
</evidence>
<dbReference type="Proteomes" id="UP000179227">
    <property type="component" value="Unassembled WGS sequence"/>
</dbReference>
<comment type="caution">
    <text evidence="2">The sequence shown here is derived from an EMBL/GenBank/DDBJ whole genome shotgun (WGS) entry which is preliminary data.</text>
</comment>
<gene>
    <name evidence="2" type="ORF">A3A60_03760</name>
</gene>
<keyword evidence="1" id="KW-0472">Membrane</keyword>
<feature type="transmembrane region" description="Helical" evidence="1">
    <location>
        <begin position="34"/>
        <end position="58"/>
    </location>
</feature>
<accession>A0A1F5HVK2</accession>
<name>A0A1F5HVK2_9BACT</name>
<sequence>MSHFLPFVFLAAFASAFGIAWIIAGVDPNSAPWYIFVLLVLLFSVAIFGFLGLALYFVRTKFHKRYSVDWYIKTSFKMAAFIALFVGLVSALAVLKLVTTINLILVILVVCLLAWWSYLGKKN</sequence>
<feature type="transmembrane region" description="Helical" evidence="1">
    <location>
        <begin position="78"/>
        <end position="95"/>
    </location>
</feature>
<evidence type="ECO:0000256" key="1">
    <source>
        <dbReference type="SAM" id="Phobius"/>
    </source>
</evidence>
<dbReference type="AlphaFoldDB" id="A0A1F5HVK2"/>
<reference evidence="2 3" key="1">
    <citation type="journal article" date="2016" name="Nat. Commun.">
        <title>Thousands of microbial genomes shed light on interconnected biogeochemical processes in an aquifer system.</title>
        <authorList>
            <person name="Anantharaman K."/>
            <person name="Brown C.T."/>
            <person name="Hug L.A."/>
            <person name="Sharon I."/>
            <person name="Castelle C.J."/>
            <person name="Probst A.J."/>
            <person name="Thomas B.C."/>
            <person name="Singh A."/>
            <person name="Wilkins M.J."/>
            <person name="Karaoz U."/>
            <person name="Brodie E.L."/>
            <person name="Williams K.H."/>
            <person name="Hubbard S.S."/>
            <person name="Banfield J.F."/>
        </authorList>
    </citation>
    <scope>NUCLEOTIDE SEQUENCE [LARGE SCALE GENOMIC DNA]</scope>
</reference>
<proteinExistence type="predicted"/>
<feature type="transmembrane region" description="Helical" evidence="1">
    <location>
        <begin position="101"/>
        <end position="119"/>
    </location>
</feature>
<evidence type="ECO:0000313" key="2">
    <source>
        <dbReference type="EMBL" id="OGE08204.1"/>
    </source>
</evidence>
<keyword evidence="1" id="KW-0812">Transmembrane</keyword>
<dbReference type="EMBL" id="MFBS01000041">
    <property type="protein sequence ID" value="OGE08204.1"/>
    <property type="molecule type" value="Genomic_DNA"/>
</dbReference>